<dbReference type="SMART" id="SM00458">
    <property type="entry name" value="RICIN"/>
    <property type="match status" value="2"/>
</dbReference>
<accession>A0ABP7N2J4</accession>
<evidence type="ECO:0000259" key="1">
    <source>
        <dbReference type="SMART" id="SM00458"/>
    </source>
</evidence>
<comment type="caution">
    <text evidence="2">The sequence shown here is derived from an EMBL/GenBank/DDBJ whole genome shotgun (WGS) entry which is preliminary data.</text>
</comment>
<organism evidence="2 3">
    <name type="scientific">Litoribacillus peritrichatus</name>
    <dbReference type="NCBI Taxonomy" id="718191"/>
    <lineage>
        <taxon>Bacteria</taxon>
        <taxon>Pseudomonadati</taxon>
        <taxon>Pseudomonadota</taxon>
        <taxon>Gammaproteobacteria</taxon>
        <taxon>Oceanospirillales</taxon>
        <taxon>Oceanospirillaceae</taxon>
        <taxon>Litoribacillus</taxon>
    </lineage>
</organism>
<dbReference type="Pfam" id="PF00652">
    <property type="entry name" value="Ricin_B_lectin"/>
    <property type="match status" value="2"/>
</dbReference>
<dbReference type="RefSeq" id="WP_344799722.1">
    <property type="nucleotide sequence ID" value="NZ_BAABBN010000012.1"/>
</dbReference>
<evidence type="ECO:0000313" key="2">
    <source>
        <dbReference type="EMBL" id="GAA3934069.1"/>
    </source>
</evidence>
<sequence>MDIKHVTAGMLACTSLCSAYVQAGENENAVYELAQGCYAIQSPENGNFIKKYHQGGVVDNGLSYRFENVSVEEAAHFYFKPTSFSNYMLTDKDGRYFASHLPAEVSAGRYAGVFAEWRVSAEGNTANGFQYKFHGNGLNMGLRHHYERGTMYFFDLLNPGNNSSETKFNLVAQNDCKPFPEVTVNVTGNRDVLKGNVDEPIRGYVDPHTHITSYEFMGGKMMHGKPFHRWGVEEALKDSKAVHGPNGSLDIIGNLYTFGDVNNRYDTRGWPDFPWWPNHQQMSHSGYYYKWIERAYLSGLRLMVTDLVENEVLCKVQSTVNPASWINPNSCNTMDSIRLQVQRLNEMQDYIDAQAGGPGKGFFQLVESPEEARAVIANGQMAVLMGVEASETFNCGLKDGCNRNTVEAALNELYDLGIRTIYPAHKFDNHLSGSRVEDGFINVGQLLASDRFFETKECDDETRGKPFKSGFPLIGDVPFIKEILDAAGANPEYDETIDHCNKHGLSELGVYLVNRMIDKKMLIELDHASADSATAIMNIVEARNYSGIISSHSWMNSAKNGGLHNNMKRLIHSGGFVAPYNSNASSVGGSISAYLDEVEKTPYLHAVAFGTDMSGLGGQAGPRGDVATNPLSYPFTNEFGLVFDKQVSGNRVFDLNQDGIAQYGLVADHVQDIREQTSERIYESVMNSAEAYIQMWERAEGNTNTDYVDPLEQFVKIYNRKAGRCMDIPGHDDNLNNGTNVQLWNCDDESFDQHWIYNKEKQMFENRADRTKCLDNRGQAYNNGEIVIWDCVDSDNLRWTYTDNRLASKHNENIVADAYGYGNGDNVGQWEYHGADWQEWELRPMTAIHTWVDFRDKREGKCLDVTGSNSANGTKVQLHACNGTPAQQWYFDPIKGTLKSQLEGNKCLDIPGGNTSNGSQLQIWDCQESNMNQQFNKHGNVFSARLDSNQVIDASGTSNGDAIVMWRSHGGNNQKWRAGLN</sequence>
<dbReference type="Gene3D" id="2.80.10.50">
    <property type="match status" value="3"/>
</dbReference>
<dbReference type="SUPFAM" id="SSF50370">
    <property type="entry name" value="Ricin B-like lectins"/>
    <property type="match status" value="2"/>
</dbReference>
<protein>
    <recommendedName>
        <fullName evidence="1">Ricin B lectin domain-containing protein</fullName>
    </recommendedName>
</protein>
<dbReference type="Proteomes" id="UP001501565">
    <property type="component" value="Unassembled WGS sequence"/>
</dbReference>
<dbReference type="SUPFAM" id="SSF51556">
    <property type="entry name" value="Metallo-dependent hydrolases"/>
    <property type="match status" value="1"/>
</dbReference>
<dbReference type="InterPro" id="IPR035992">
    <property type="entry name" value="Ricin_B-like_lectins"/>
</dbReference>
<dbReference type="PROSITE" id="PS50231">
    <property type="entry name" value="RICIN_B_LECTIN"/>
    <property type="match status" value="2"/>
</dbReference>
<reference evidence="3" key="1">
    <citation type="journal article" date="2019" name="Int. J. Syst. Evol. Microbiol.">
        <title>The Global Catalogue of Microorganisms (GCM) 10K type strain sequencing project: providing services to taxonomists for standard genome sequencing and annotation.</title>
        <authorList>
            <consortium name="The Broad Institute Genomics Platform"/>
            <consortium name="The Broad Institute Genome Sequencing Center for Infectious Disease"/>
            <person name="Wu L."/>
            <person name="Ma J."/>
        </authorList>
    </citation>
    <scope>NUCLEOTIDE SEQUENCE [LARGE SCALE GENOMIC DNA]</scope>
    <source>
        <strain evidence="3">JCM 17551</strain>
    </source>
</reference>
<keyword evidence="3" id="KW-1185">Reference proteome</keyword>
<feature type="domain" description="Ricin B lectin" evidence="1">
    <location>
        <begin position="712"/>
        <end position="843"/>
    </location>
</feature>
<dbReference type="CDD" id="cd23499">
    <property type="entry name" value="beta-trefoil_Ricin_SCDase_rpt1"/>
    <property type="match status" value="1"/>
</dbReference>
<name>A0ABP7N2J4_9GAMM</name>
<dbReference type="InterPro" id="IPR000772">
    <property type="entry name" value="Ricin_B_lectin"/>
</dbReference>
<feature type="domain" description="Ricin B lectin" evidence="1">
    <location>
        <begin position="848"/>
        <end position="979"/>
    </location>
</feature>
<dbReference type="CDD" id="cd23500">
    <property type="entry name" value="beta-trefoil_Ricin_SCDase_rpt2"/>
    <property type="match status" value="1"/>
</dbReference>
<gene>
    <name evidence="2" type="ORF">GCM10022277_33330</name>
</gene>
<dbReference type="EMBL" id="BAABBN010000012">
    <property type="protein sequence ID" value="GAA3934069.1"/>
    <property type="molecule type" value="Genomic_DNA"/>
</dbReference>
<dbReference type="InterPro" id="IPR032466">
    <property type="entry name" value="Metal_Hydrolase"/>
</dbReference>
<dbReference type="Gene3D" id="3.20.20.140">
    <property type="entry name" value="Metal-dependent hydrolases"/>
    <property type="match status" value="1"/>
</dbReference>
<evidence type="ECO:0000313" key="3">
    <source>
        <dbReference type="Proteomes" id="UP001501565"/>
    </source>
</evidence>
<proteinExistence type="predicted"/>